<dbReference type="RefSeq" id="WP_278015180.1">
    <property type="nucleotide sequence ID" value="NZ_CP121106.1"/>
</dbReference>
<gene>
    <name evidence="8" type="ORF">P7228_10430</name>
</gene>
<accession>A0ABY8FWK2</accession>
<reference evidence="8 9" key="1">
    <citation type="submission" date="2023-03" db="EMBL/GenBank/DDBJ databases">
        <title>Altererythrobacter sp. CAU 1644 isolated from sand.</title>
        <authorList>
            <person name="Kim W."/>
        </authorList>
    </citation>
    <scope>NUCLEOTIDE SEQUENCE [LARGE SCALE GENOMIC DNA]</scope>
    <source>
        <strain evidence="8 9">CAU 1644</strain>
    </source>
</reference>
<feature type="transmembrane region" description="Helical" evidence="7">
    <location>
        <begin position="12"/>
        <end position="32"/>
    </location>
</feature>
<evidence type="ECO:0000256" key="2">
    <source>
        <dbReference type="ARBA" id="ARBA00022448"/>
    </source>
</evidence>
<protein>
    <submittedName>
        <fullName evidence="8">Nramp family divalent metal transporter</fullName>
    </submittedName>
</protein>
<dbReference type="EMBL" id="CP121106">
    <property type="protein sequence ID" value="WFL76414.1"/>
    <property type="molecule type" value="Genomic_DNA"/>
</dbReference>
<dbReference type="NCBIfam" id="NF037982">
    <property type="entry name" value="Nramp_1"/>
    <property type="match status" value="1"/>
</dbReference>
<keyword evidence="2" id="KW-0813">Transport</keyword>
<evidence type="ECO:0000256" key="3">
    <source>
        <dbReference type="ARBA" id="ARBA00022692"/>
    </source>
</evidence>
<evidence type="ECO:0000256" key="7">
    <source>
        <dbReference type="SAM" id="Phobius"/>
    </source>
</evidence>
<feature type="transmembrane region" description="Helical" evidence="7">
    <location>
        <begin position="82"/>
        <end position="102"/>
    </location>
</feature>
<name>A0ABY8FWK2_9SPHN</name>
<feature type="transmembrane region" description="Helical" evidence="7">
    <location>
        <begin position="342"/>
        <end position="364"/>
    </location>
</feature>
<organism evidence="8 9">
    <name type="scientific">Altererythrobacter arenosus</name>
    <dbReference type="NCBI Taxonomy" id="3032592"/>
    <lineage>
        <taxon>Bacteria</taxon>
        <taxon>Pseudomonadati</taxon>
        <taxon>Pseudomonadota</taxon>
        <taxon>Alphaproteobacteria</taxon>
        <taxon>Sphingomonadales</taxon>
        <taxon>Erythrobacteraceae</taxon>
        <taxon>Altererythrobacter</taxon>
    </lineage>
</organism>
<dbReference type="PRINTS" id="PR00447">
    <property type="entry name" value="NATRESASSCMP"/>
</dbReference>
<comment type="subcellular location">
    <subcellularLocation>
        <location evidence="1">Membrane</location>
        <topology evidence="1">Multi-pass membrane protein</topology>
    </subcellularLocation>
</comment>
<keyword evidence="5 7" id="KW-1133">Transmembrane helix</keyword>
<keyword evidence="4" id="KW-0769">Symport</keyword>
<evidence type="ECO:0000256" key="5">
    <source>
        <dbReference type="ARBA" id="ARBA00022989"/>
    </source>
</evidence>
<keyword evidence="3 7" id="KW-0812">Transmembrane</keyword>
<feature type="transmembrane region" description="Helical" evidence="7">
    <location>
        <begin position="315"/>
        <end position="336"/>
    </location>
</feature>
<dbReference type="PANTHER" id="PTHR11706">
    <property type="entry name" value="SOLUTE CARRIER PROTEIN FAMILY 11 MEMBER"/>
    <property type="match status" value="1"/>
</dbReference>
<evidence type="ECO:0000313" key="9">
    <source>
        <dbReference type="Proteomes" id="UP001215827"/>
    </source>
</evidence>
<dbReference type="Proteomes" id="UP001215827">
    <property type="component" value="Chromosome"/>
</dbReference>
<sequence>MLSRIRNIGPGALVTAAFIGPGTVTTSTLAGASFGYTLLWAVLFATVATMVLQEMSARLGVVTQKGLGETLVEVLRTSFWRWPMIVLIGLALYLGNSAYEAGNLSGAALGLAALTGDSEGSFVLSVGAIAALAAGLLWVGSYRHIERVLVGLVVVMALAFVATFAIVRPDLGALGRGLLVPAIPEGGLLTVVALIGTTVVPYNLFLHAAAAKRRWPSPESLSDARADTAIAIGLGGLITILIVSTAAASMFAAGLSVESAGDMATQLEPLFGSYSKYLLGAGLFAAGLSSAITAPLATAYAMTEILPIATGSKRAMHRAVALSVVAIGAALALAGIKPITIILTAQFANGLLLPIIAVFLLFAMNQKAVLGRYANGVLTNTAGAAVVLVAAILGLRLVLRAAESTEWLGITSPL</sequence>
<evidence type="ECO:0000256" key="6">
    <source>
        <dbReference type="ARBA" id="ARBA00023136"/>
    </source>
</evidence>
<evidence type="ECO:0000256" key="4">
    <source>
        <dbReference type="ARBA" id="ARBA00022847"/>
    </source>
</evidence>
<dbReference type="PANTHER" id="PTHR11706:SF33">
    <property type="entry name" value="NATURAL RESISTANCE-ASSOCIATED MACROPHAGE PROTEIN 2"/>
    <property type="match status" value="1"/>
</dbReference>
<feature type="transmembrane region" description="Helical" evidence="7">
    <location>
        <begin position="376"/>
        <end position="399"/>
    </location>
</feature>
<dbReference type="InterPro" id="IPR001046">
    <property type="entry name" value="NRAMP_fam"/>
</dbReference>
<feature type="transmembrane region" description="Helical" evidence="7">
    <location>
        <begin position="122"/>
        <end position="141"/>
    </location>
</feature>
<proteinExistence type="predicted"/>
<dbReference type="Pfam" id="PF01566">
    <property type="entry name" value="Nramp"/>
    <property type="match status" value="1"/>
</dbReference>
<feature type="transmembrane region" description="Helical" evidence="7">
    <location>
        <begin position="38"/>
        <end position="61"/>
    </location>
</feature>
<feature type="transmembrane region" description="Helical" evidence="7">
    <location>
        <begin position="230"/>
        <end position="257"/>
    </location>
</feature>
<feature type="transmembrane region" description="Helical" evidence="7">
    <location>
        <begin position="277"/>
        <end position="303"/>
    </location>
</feature>
<evidence type="ECO:0000313" key="8">
    <source>
        <dbReference type="EMBL" id="WFL76414.1"/>
    </source>
</evidence>
<feature type="transmembrane region" description="Helical" evidence="7">
    <location>
        <begin position="148"/>
        <end position="167"/>
    </location>
</feature>
<keyword evidence="9" id="KW-1185">Reference proteome</keyword>
<feature type="transmembrane region" description="Helical" evidence="7">
    <location>
        <begin position="187"/>
        <end position="209"/>
    </location>
</feature>
<evidence type="ECO:0000256" key="1">
    <source>
        <dbReference type="ARBA" id="ARBA00004141"/>
    </source>
</evidence>
<keyword evidence="6 7" id="KW-0472">Membrane</keyword>